<sequence>MHRKITSHVETEPHSSGPQPDGDPEPSDNGNPEDEENHQSDNTEDPHNNDAPPPPSPVRRSHRERRKATSDDYITYMSEDVDDIGKVEDPTSYKEAIKSLNSSKWQIAMEAELKSMGSNDVWDLVEVPNDAKRVGCKWIYKTKYDPKGNIERFKARLVAKGFTQSEGIDYKETFSHVSSKDSFRIVMALVAHFDLELHQMDVKTAFLNGDLDEDVYMTQPEGFVVEGKEHLACRLKKSIYGLKQASRQWYLKFDKIIRTFGFTENVKDNCIYVKFKGSSSLLSPQPRKPYRSREAQNDGKTSLHPGGARAVPLETGGDQKDLQIIYLAHSLSASRLQRAGDDGIFNAP</sequence>
<dbReference type="Proteomes" id="UP001231189">
    <property type="component" value="Unassembled WGS sequence"/>
</dbReference>
<feature type="compositionally biased region" description="Basic and acidic residues" evidence="1">
    <location>
        <begin position="37"/>
        <end position="48"/>
    </location>
</feature>
<feature type="domain" description="Reverse transcriptase Ty1/copia-type" evidence="2">
    <location>
        <begin position="119"/>
        <end position="282"/>
    </location>
</feature>
<reference evidence="3" key="1">
    <citation type="submission" date="2023-07" db="EMBL/GenBank/DDBJ databases">
        <title>A chromosome-level genome assembly of Lolium multiflorum.</title>
        <authorList>
            <person name="Chen Y."/>
            <person name="Copetti D."/>
            <person name="Kolliker R."/>
            <person name="Studer B."/>
        </authorList>
    </citation>
    <scope>NUCLEOTIDE SEQUENCE</scope>
    <source>
        <strain evidence="3">02402/16</strain>
        <tissue evidence="3">Leaf</tissue>
    </source>
</reference>
<feature type="region of interest" description="Disordered" evidence="1">
    <location>
        <begin position="281"/>
        <end position="315"/>
    </location>
</feature>
<comment type="caution">
    <text evidence="3">The sequence shown here is derived from an EMBL/GenBank/DDBJ whole genome shotgun (WGS) entry which is preliminary data.</text>
</comment>
<name>A0AAD8SSH2_LOLMU</name>
<dbReference type="SUPFAM" id="SSF56672">
    <property type="entry name" value="DNA/RNA polymerases"/>
    <property type="match status" value="1"/>
</dbReference>
<organism evidence="3 4">
    <name type="scientific">Lolium multiflorum</name>
    <name type="common">Italian ryegrass</name>
    <name type="synonym">Lolium perenne subsp. multiflorum</name>
    <dbReference type="NCBI Taxonomy" id="4521"/>
    <lineage>
        <taxon>Eukaryota</taxon>
        <taxon>Viridiplantae</taxon>
        <taxon>Streptophyta</taxon>
        <taxon>Embryophyta</taxon>
        <taxon>Tracheophyta</taxon>
        <taxon>Spermatophyta</taxon>
        <taxon>Magnoliopsida</taxon>
        <taxon>Liliopsida</taxon>
        <taxon>Poales</taxon>
        <taxon>Poaceae</taxon>
        <taxon>BOP clade</taxon>
        <taxon>Pooideae</taxon>
        <taxon>Poodae</taxon>
        <taxon>Poeae</taxon>
        <taxon>Poeae Chloroplast Group 2 (Poeae type)</taxon>
        <taxon>Loliodinae</taxon>
        <taxon>Loliinae</taxon>
        <taxon>Lolium</taxon>
    </lineage>
</organism>
<accession>A0AAD8SSH2</accession>
<keyword evidence="4" id="KW-1185">Reference proteome</keyword>
<evidence type="ECO:0000313" key="3">
    <source>
        <dbReference type="EMBL" id="KAK1662939.1"/>
    </source>
</evidence>
<dbReference type="InterPro" id="IPR043502">
    <property type="entry name" value="DNA/RNA_pol_sf"/>
</dbReference>
<evidence type="ECO:0000256" key="1">
    <source>
        <dbReference type="SAM" id="MobiDB-lite"/>
    </source>
</evidence>
<evidence type="ECO:0000313" key="4">
    <source>
        <dbReference type="Proteomes" id="UP001231189"/>
    </source>
</evidence>
<dbReference type="Pfam" id="PF07727">
    <property type="entry name" value="RVT_2"/>
    <property type="match status" value="1"/>
</dbReference>
<dbReference type="AlphaFoldDB" id="A0AAD8SSH2"/>
<gene>
    <name evidence="3" type="ORF">QYE76_051098</name>
</gene>
<feature type="compositionally biased region" description="Acidic residues" evidence="1">
    <location>
        <begin position="22"/>
        <end position="36"/>
    </location>
</feature>
<dbReference type="EMBL" id="JAUUTY010000003">
    <property type="protein sequence ID" value="KAK1662939.1"/>
    <property type="molecule type" value="Genomic_DNA"/>
</dbReference>
<protein>
    <recommendedName>
        <fullName evidence="2">Reverse transcriptase Ty1/copia-type domain-containing protein</fullName>
    </recommendedName>
</protein>
<evidence type="ECO:0000259" key="2">
    <source>
        <dbReference type="Pfam" id="PF07727"/>
    </source>
</evidence>
<dbReference type="InterPro" id="IPR013103">
    <property type="entry name" value="RVT_2"/>
</dbReference>
<feature type="region of interest" description="Disordered" evidence="1">
    <location>
        <begin position="1"/>
        <end position="74"/>
    </location>
</feature>
<proteinExistence type="predicted"/>